<sequence>MRARLVQDGDRWSQETAPAEPATVLHTVDLSAVAPEELDAAVERESARAAAVLDPVTGPVFTAVLCTTGQGRPARLALTAHHLVVDGVSWRVILDDLERAYRQDRGAPRAGGVGSGRSPGQAAALRLGRRTGRGCRSAARTRVPGGLLPGRIRRPLRSCGLFGPGGVTLRRCRGRRRSRPRCRTGR</sequence>
<keyword evidence="3" id="KW-1185">Reference proteome</keyword>
<dbReference type="Proteomes" id="UP001597024">
    <property type="component" value="Unassembled WGS sequence"/>
</dbReference>
<dbReference type="Gene3D" id="3.30.559.10">
    <property type="entry name" value="Chloramphenicol acetyltransferase-like domain"/>
    <property type="match status" value="1"/>
</dbReference>
<evidence type="ECO:0000313" key="3">
    <source>
        <dbReference type="Proteomes" id="UP001597024"/>
    </source>
</evidence>
<dbReference type="EMBL" id="JBHTHX010003260">
    <property type="protein sequence ID" value="MFD0891529.1"/>
    <property type="molecule type" value="Genomic_DNA"/>
</dbReference>
<dbReference type="InterPro" id="IPR001242">
    <property type="entry name" value="Condensation_dom"/>
</dbReference>
<proteinExistence type="predicted"/>
<evidence type="ECO:0000259" key="1">
    <source>
        <dbReference type="Pfam" id="PF00668"/>
    </source>
</evidence>
<comment type="caution">
    <text evidence="2">The sequence shown here is derived from an EMBL/GenBank/DDBJ whole genome shotgun (WGS) entry which is preliminary data.</text>
</comment>
<organism evidence="2 3">
    <name type="scientific">Streptosporangium algeriense</name>
    <dbReference type="NCBI Taxonomy" id="1682748"/>
    <lineage>
        <taxon>Bacteria</taxon>
        <taxon>Bacillati</taxon>
        <taxon>Actinomycetota</taxon>
        <taxon>Actinomycetes</taxon>
        <taxon>Streptosporangiales</taxon>
        <taxon>Streptosporangiaceae</taxon>
        <taxon>Streptosporangium</taxon>
    </lineage>
</organism>
<feature type="domain" description="Condensation" evidence="1">
    <location>
        <begin position="1"/>
        <end position="103"/>
    </location>
</feature>
<accession>A0ABW3E5Z8</accession>
<dbReference type="SUPFAM" id="SSF52777">
    <property type="entry name" value="CoA-dependent acyltransferases"/>
    <property type="match status" value="1"/>
</dbReference>
<dbReference type="Pfam" id="PF00668">
    <property type="entry name" value="Condensation"/>
    <property type="match status" value="1"/>
</dbReference>
<evidence type="ECO:0000313" key="2">
    <source>
        <dbReference type="EMBL" id="MFD0891529.1"/>
    </source>
</evidence>
<protein>
    <submittedName>
        <fullName evidence="2">Condensation domain-containing protein</fullName>
    </submittedName>
</protein>
<reference evidence="3" key="1">
    <citation type="journal article" date="2019" name="Int. J. Syst. Evol. Microbiol.">
        <title>The Global Catalogue of Microorganisms (GCM) 10K type strain sequencing project: providing services to taxonomists for standard genome sequencing and annotation.</title>
        <authorList>
            <consortium name="The Broad Institute Genomics Platform"/>
            <consortium name="The Broad Institute Genome Sequencing Center for Infectious Disease"/>
            <person name="Wu L."/>
            <person name="Ma J."/>
        </authorList>
    </citation>
    <scope>NUCLEOTIDE SEQUENCE [LARGE SCALE GENOMIC DNA]</scope>
    <source>
        <strain evidence="3">CCUG 62974</strain>
    </source>
</reference>
<gene>
    <name evidence="2" type="ORF">ACFQ08_43855</name>
</gene>
<name>A0ABW3E5Z8_9ACTN</name>
<dbReference type="PANTHER" id="PTHR45398:SF1">
    <property type="entry name" value="ENZYME, PUTATIVE (JCVI)-RELATED"/>
    <property type="match status" value="1"/>
</dbReference>
<dbReference type="InterPro" id="IPR023213">
    <property type="entry name" value="CAT-like_dom_sf"/>
</dbReference>
<dbReference type="PANTHER" id="PTHR45398">
    <property type="match status" value="1"/>
</dbReference>